<name>F4Y3M3_9CYAN</name>
<protein>
    <recommendedName>
        <fullName evidence="3">Methyltransferase domain protein</fullName>
    </recommendedName>
</protein>
<accession>F4Y3M3</accession>
<organism evidence="1 2">
    <name type="scientific">Moorena producens 3L</name>
    <dbReference type="NCBI Taxonomy" id="489825"/>
    <lineage>
        <taxon>Bacteria</taxon>
        <taxon>Bacillati</taxon>
        <taxon>Cyanobacteriota</taxon>
        <taxon>Cyanophyceae</taxon>
        <taxon>Coleofasciculales</taxon>
        <taxon>Coleofasciculaceae</taxon>
        <taxon>Moorena</taxon>
    </lineage>
</organism>
<dbReference type="Gene3D" id="3.40.50.150">
    <property type="entry name" value="Vaccinia Virus protein VP39"/>
    <property type="match status" value="1"/>
</dbReference>
<dbReference type="RefSeq" id="WP_008191449.1">
    <property type="nucleotide sequence ID" value="NZ_GL890973.1"/>
</dbReference>
<evidence type="ECO:0000313" key="2">
    <source>
        <dbReference type="Proteomes" id="UP000003959"/>
    </source>
</evidence>
<dbReference type="AlphaFoldDB" id="F4Y3M3"/>
<dbReference type="Proteomes" id="UP000003959">
    <property type="component" value="Unassembled WGS sequence"/>
</dbReference>
<dbReference type="SUPFAM" id="SSF53335">
    <property type="entry name" value="S-adenosyl-L-methionine-dependent methyltransferases"/>
    <property type="match status" value="1"/>
</dbReference>
<dbReference type="HOGENOM" id="CLU_093821_0_0_3"/>
<sequence length="258" mass="29500">MKVMKKHKIQFPPTNVRELGQDEVYFYLVNGESREKIRLHDYERIFEVPELYEQVVYERLKCQSPSIVVDILQSAVSQGDQSLNELRVIDLGAGNGIVGEKLKQHGVSRLIGVDIIPEAQAATERDRPGIYDEFYVMDFCNLSDKDRDELNSWSPNCLVSVAALGFGDIPAKAFLEAFNVISENAWVAFNIKETFLDSSDDSGFSQLIRKLIFSEFLDLYHLKRYRHRFSLEGEKLYYFALGGKKNSDVPLSLIDSLE</sequence>
<evidence type="ECO:0000313" key="1">
    <source>
        <dbReference type="EMBL" id="EGJ28699.1"/>
    </source>
</evidence>
<dbReference type="InterPro" id="IPR029063">
    <property type="entry name" value="SAM-dependent_MTases_sf"/>
</dbReference>
<dbReference type="EMBL" id="GL890973">
    <property type="protein sequence ID" value="EGJ28699.1"/>
    <property type="molecule type" value="Genomic_DNA"/>
</dbReference>
<reference evidence="2" key="1">
    <citation type="journal article" date="2011" name="Proc. Natl. Acad. Sci. U.S.A.">
        <title>Genomic insights into the physiology and ecology of the marine filamentous cyanobacterium Lyngbya majuscula.</title>
        <authorList>
            <person name="Jones A.C."/>
            <person name="Monroe E.A."/>
            <person name="Podell S."/>
            <person name="Hess W.R."/>
            <person name="Klages S."/>
            <person name="Esquenazi E."/>
            <person name="Niessen S."/>
            <person name="Hoover H."/>
            <person name="Rothmann M."/>
            <person name="Lasken R.S."/>
            <person name="Yates J.R.III."/>
            <person name="Reinhardt R."/>
            <person name="Kube M."/>
            <person name="Burkart M.D."/>
            <person name="Allen E.E."/>
            <person name="Dorrestein P.C."/>
            <person name="Gerwick W.H."/>
            <person name="Gerwick L."/>
        </authorList>
    </citation>
    <scope>NUCLEOTIDE SEQUENCE [LARGE SCALE GENOMIC DNA]</scope>
    <source>
        <strain evidence="2">3L</strain>
    </source>
</reference>
<keyword evidence="2" id="KW-1185">Reference proteome</keyword>
<gene>
    <name evidence="1" type="ORF">LYNGBM3L_71320</name>
</gene>
<dbReference type="eggNOG" id="COG4976">
    <property type="taxonomic scope" value="Bacteria"/>
</dbReference>
<dbReference type="OrthoDB" id="465636at2"/>
<proteinExistence type="predicted"/>
<dbReference type="CDD" id="cd02440">
    <property type="entry name" value="AdoMet_MTases"/>
    <property type="match status" value="1"/>
</dbReference>
<evidence type="ECO:0008006" key="3">
    <source>
        <dbReference type="Google" id="ProtNLM"/>
    </source>
</evidence>